<proteinExistence type="predicted"/>
<gene>
    <name evidence="1" type="ORF">FA95DRAFT_1601296</name>
</gene>
<keyword evidence="2" id="KW-1185">Reference proteome</keyword>
<name>A0ACB8SAH7_9AGAM</name>
<reference evidence="1" key="2">
    <citation type="journal article" date="2022" name="New Phytol.">
        <title>Evolutionary transition to the ectomycorrhizal habit in the genomes of a hyperdiverse lineage of mushroom-forming fungi.</title>
        <authorList>
            <person name="Looney B."/>
            <person name="Miyauchi S."/>
            <person name="Morin E."/>
            <person name="Drula E."/>
            <person name="Courty P.E."/>
            <person name="Kohler A."/>
            <person name="Kuo A."/>
            <person name="LaButti K."/>
            <person name="Pangilinan J."/>
            <person name="Lipzen A."/>
            <person name="Riley R."/>
            <person name="Andreopoulos W."/>
            <person name="He G."/>
            <person name="Johnson J."/>
            <person name="Nolan M."/>
            <person name="Tritt A."/>
            <person name="Barry K.W."/>
            <person name="Grigoriev I.V."/>
            <person name="Nagy L.G."/>
            <person name="Hibbett D."/>
            <person name="Henrissat B."/>
            <person name="Matheny P.B."/>
            <person name="Labbe J."/>
            <person name="Martin F.M."/>
        </authorList>
    </citation>
    <scope>NUCLEOTIDE SEQUENCE</scope>
    <source>
        <strain evidence="1">FP105234-sp</strain>
    </source>
</reference>
<comment type="caution">
    <text evidence="1">The sequence shown here is derived from an EMBL/GenBank/DDBJ whole genome shotgun (WGS) entry which is preliminary data.</text>
</comment>
<protein>
    <submittedName>
        <fullName evidence="1">Uncharacterized protein</fullName>
    </submittedName>
</protein>
<evidence type="ECO:0000313" key="1">
    <source>
        <dbReference type="EMBL" id="KAI0052920.1"/>
    </source>
</evidence>
<organism evidence="1 2">
    <name type="scientific">Auriscalpium vulgare</name>
    <dbReference type="NCBI Taxonomy" id="40419"/>
    <lineage>
        <taxon>Eukaryota</taxon>
        <taxon>Fungi</taxon>
        <taxon>Dikarya</taxon>
        <taxon>Basidiomycota</taxon>
        <taxon>Agaricomycotina</taxon>
        <taxon>Agaricomycetes</taxon>
        <taxon>Russulales</taxon>
        <taxon>Auriscalpiaceae</taxon>
        <taxon>Auriscalpium</taxon>
    </lineage>
</organism>
<accession>A0ACB8SAH7</accession>
<sequence length="429" mass="46728">MSAKWNIKPPNLPALPHEVWLDIFRLATAVPGIFDGDVEDPFDSPAPAGGIFIDTRAELRALRTALVTKRYLVRVCARWRALARPLLYEALWVGRPHVLVSLAGALRASEELAGGALGWHVRRLDIACVPGAEREHLLADIVRRLPRLRVLCVSARRGGAHGRAMPAPVMAALGATCGGALRKVWWDDDADLQPAAPDVRALLHAAPGVRALVGVRLKVLEEPAPLVHRGLRFAAVPLPLRYNPQEPARLPALRQVFFDIVLNGPVDAYVVDWDGHRARSAVPAPPPALTTVYVRLHIGVVLQPLMASLGLLPDVPHLVLVGVGAITFSDANVPAVRLPPSVTHFGVHLARDQASNRYYRRLFAFLAALAGPALRVVRLLNARAVEDLTVRHAARLREGIRTLASQPFRLEDHRGRAFGDDEPSLGLAE</sequence>
<evidence type="ECO:0000313" key="2">
    <source>
        <dbReference type="Proteomes" id="UP000814033"/>
    </source>
</evidence>
<reference evidence="1" key="1">
    <citation type="submission" date="2021-02" db="EMBL/GenBank/DDBJ databases">
        <authorList>
            <consortium name="DOE Joint Genome Institute"/>
            <person name="Ahrendt S."/>
            <person name="Looney B.P."/>
            <person name="Miyauchi S."/>
            <person name="Morin E."/>
            <person name="Drula E."/>
            <person name="Courty P.E."/>
            <person name="Chicoki N."/>
            <person name="Fauchery L."/>
            <person name="Kohler A."/>
            <person name="Kuo A."/>
            <person name="Labutti K."/>
            <person name="Pangilinan J."/>
            <person name="Lipzen A."/>
            <person name="Riley R."/>
            <person name="Andreopoulos W."/>
            <person name="He G."/>
            <person name="Johnson J."/>
            <person name="Barry K.W."/>
            <person name="Grigoriev I.V."/>
            <person name="Nagy L."/>
            <person name="Hibbett D."/>
            <person name="Henrissat B."/>
            <person name="Matheny P.B."/>
            <person name="Labbe J."/>
            <person name="Martin F."/>
        </authorList>
    </citation>
    <scope>NUCLEOTIDE SEQUENCE</scope>
    <source>
        <strain evidence="1">FP105234-sp</strain>
    </source>
</reference>
<dbReference type="Proteomes" id="UP000814033">
    <property type="component" value="Unassembled WGS sequence"/>
</dbReference>
<dbReference type="EMBL" id="MU275842">
    <property type="protein sequence ID" value="KAI0052920.1"/>
    <property type="molecule type" value="Genomic_DNA"/>
</dbReference>